<keyword evidence="5" id="KW-0597">Phosphoprotein</keyword>
<comment type="subcellular location">
    <subcellularLocation>
        <location evidence="2">Cell membrane</location>
        <topology evidence="2">Multi-pass membrane protein</topology>
    </subcellularLocation>
</comment>
<evidence type="ECO:0000256" key="8">
    <source>
        <dbReference type="ARBA" id="ARBA00022777"/>
    </source>
</evidence>
<evidence type="ECO:0000259" key="14">
    <source>
        <dbReference type="PROSITE" id="PS50109"/>
    </source>
</evidence>
<dbReference type="InterPro" id="IPR003660">
    <property type="entry name" value="HAMP_dom"/>
</dbReference>
<evidence type="ECO:0000256" key="11">
    <source>
        <dbReference type="ARBA" id="ARBA00023136"/>
    </source>
</evidence>
<evidence type="ECO:0000256" key="7">
    <source>
        <dbReference type="ARBA" id="ARBA00022741"/>
    </source>
</evidence>
<keyword evidence="9" id="KW-0067">ATP-binding</keyword>
<evidence type="ECO:0000256" key="3">
    <source>
        <dbReference type="ARBA" id="ARBA00012438"/>
    </source>
</evidence>
<dbReference type="InterPro" id="IPR003594">
    <property type="entry name" value="HATPase_dom"/>
</dbReference>
<keyword evidence="13" id="KW-1133">Transmembrane helix</keyword>
<feature type="compositionally biased region" description="Basic and acidic residues" evidence="12">
    <location>
        <begin position="518"/>
        <end position="532"/>
    </location>
</feature>
<dbReference type="EMBL" id="QXQA01000015">
    <property type="protein sequence ID" value="RIX50289.1"/>
    <property type="molecule type" value="Genomic_DNA"/>
</dbReference>
<dbReference type="SUPFAM" id="SSF55874">
    <property type="entry name" value="ATPase domain of HSP90 chaperone/DNA topoisomerase II/histidine kinase"/>
    <property type="match status" value="1"/>
</dbReference>
<dbReference type="RefSeq" id="WP_119602038.1">
    <property type="nucleotide sequence ID" value="NZ_QXQA01000015.1"/>
</dbReference>
<evidence type="ECO:0000256" key="6">
    <source>
        <dbReference type="ARBA" id="ARBA00022679"/>
    </source>
</evidence>
<dbReference type="AlphaFoldDB" id="A0A3A1UP32"/>
<dbReference type="PROSITE" id="PS50885">
    <property type="entry name" value="HAMP"/>
    <property type="match status" value="1"/>
</dbReference>
<dbReference type="EC" id="2.7.13.3" evidence="3"/>
<dbReference type="InterPro" id="IPR010559">
    <property type="entry name" value="Sig_transdc_His_kin_internal"/>
</dbReference>
<dbReference type="Gene3D" id="3.30.565.10">
    <property type="entry name" value="Histidine kinase-like ATPase, C-terminal domain"/>
    <property type="match status" value="1"/>
</dbReference>
<dbReference type="Proteomes" id="UP000266482">
    <property type="component" value="Unassembled WGS sequence"/>
</dbReference>
<evidence type="ECO:0000256" key="9">
    <source>
        <dbReference type="ARBA" id="ARBA00022840"/>
    </source>
</evidence>
<evidence type="ECO:0000256" key="10">
    <source>
        <dbReference type="ARBA" id="ARBA00023012"/>
    </source>
</evidence>
<feature type="transmembrane region" description="Helical" evidence="13">
    <location>
        <begin position="16"/>
        <end position="36"/>
    </location>
</feature>
<evidence type="ECO:0000313" key="17">
    <source>
        <dbReference type="Proteomes" id="UP000266482"/>
    </source>
</evidence>
<evidence type="ECO:0000256" key="12">
    <source>
        <dbReference type="SAM" id="MobiDB-lite"/>
    </source>
</evidence>
<dbReference type="GO" id="GO:0005524">
    <property type="term" value="F:ATP binding"/>
    <property type="evidence" value="ECO:0007669"/>
    <property type="project" value="UniProtKB-KW"/>
</dbReference>
<dbReference type="InterPro" id="IPR005467">
    <property type="entry name" value="His_kinase_dom"/>
</dbReference>
<evidence type="ECO:0000256" key="1">
    <source>
        <dbReference type="ARBA" id="ARBA00000085"/>
    </source>
</evidence>
<keyword evidence="8 16" id="KW-0418">Kinase</keyword>
<dbReference type="PROSITE" id="PS50109">
    <property type="entry name" value="HIS_KIN"/>
    <property type="match status" value="1"/>
</dbReference>
<evidence type="ECO:0000256" key="4">
    <source>
        <dbReference type="ARBA" id="ARBA00022475"/>
    </source>
</evidence>
<keyword evidence="17" id="KW-1185">Reference proteome</keyword>
<dbReference type="OrthoDB" id="9776552at2"/>
<gene>
    <name evidence="16" type="ORF">D3P08_20785</name>
</gene>
<comment type="caution">
    <text evidence="16">The sequence shown here is derived from an EMBL/GenBank/DDBJ whole genome shotgun (WGS) entry which is preliminary data.</text>
</comment>
<keyword evidence="13" id="KW-0812">Transmembrane</keyword>
<keyword evidence="7" id="KW-0547">Nucleotide-binding</keyword>
<evidence type="ECO:0000313" key="16">
    <source>
        <dbReference type="EMBL" id="RIX50289.1"/>
    </source>
</evidence>
<dbReference type="PANTHER" id="PTHR34220:SF7">
    <property type="entry name" value="SENSOR HISTIDINE KINASE YPDA"/>
    <property type="match status" value="1"/>
</dbReference>
<protein>
    <recommendedName>
        <fullName evidence="3">histidine kinase</fullName>
        <ecNumber evidence="3">2.7.13.3</ecNumber>
    </recommendedName>
</protein>
<dbReference type="SUPFAM" id="SSF158472">
    <property type="entry name" value="HAMP domain-like"/>
    <property type="match status" value="1"/>
</dbReference>
<dbReference type="SMART" id="SM00387">
    <property type="entry name" value="HATPase_c"/>
    <property type="match status" value="1"/>
</dbReference>
<accession>A0A3A1UP32</accession>
<feature type="domain" description="HAMP" evidence="15">
    <location>
        <begin position="317"/>
        <end position="369"/>
    </location>
</feature>
<evidence type="ECO:0000256" key="5">
    <source>
        <dbReference type="ARBA" id="ARBA00022553"/>
    </source>
</evidence>
<reference evidence="16 17" key="1">
    <citation type="submission" date="2018-09" db="EMBL/GenBank/DDBJ databases">
        <title>Paenibacillus aracenensis nov. sp. isolated from a cave in southern Spain.</title>
        <authorList>
            <person name="Jurado V."/>
            <person name="Gutierrez-Patricio S."/>
            <person name="Gonzalez-Pimentel J.L."/>
            <person name="Miller A.Z."/>
            <person name="Laiz L."/>
            <person name="Saiz-Jimenez C."/>
        </authorList>
    </citation>
    <scope>NUCLEOTIDE SEQUENCE [LARGE SCALE GENOMIC DNA]</scope>
    <source>
        <strain evidence="16 17">DSM 22867</strain>
    </source>
</reference>
<keyword evidence="4" id="KW-1003">Cell membrane</keyword>
<feature type="region of interest" description="Disordered" evidence="12">
    <location>
        <begin position="518"/>
        <end position="539"/>
    </location>
</feature>
<comment type="catalytic activity">
    <reaction evidence="1">
        <text>ATP + protein L-histidine = ADP + protein N-phospho-L-histidine.</text>
        <dbReference type="EC" id="2.7.13.3"/>
    </reaction>
</comment>
<feature type="domain" description="Histidine kinase" evidence="14">
    <location>
        <begin position="480"/>
        <end position="580"/>
    </location>
</feature>
<dbReference type="PANTHER" id="PTHR34220">
    <property type="entry name" value="SENSOR HISTIDINE KINASE YPDA"/>
    <property type="match status" value="1"/>
</dbReference>
<feature type="transmembrane region" description="Helical" evidence="13">
    <location>
        <begin position="298"/>
        <end position="316"/>
    </location>
</feature>
<dbReference type="Gene3D" id="6.10.340.10">
    <property type="match status" value="1"/>
</dbReference>
<proteinExistence type="predicted"/>
<sequence>MRLAKRIRDLSLRKKLIVLLAAVGIGPLVFTFFLSYGELRDSVVSNQQFAADQSFTQSLSMLSSKFSHIEEISSMIMIDEKLNDVFSRDPESMAVWEQLAEFEHITEYTNILQNHSEYDGIVYYIDGRFVVTAEDAKMYRPLDSVQNESWAQNVLNGGGESVWVLVRETDERAVSHTYLTLGRILWNSDNYSEPVGIVTIRMNPDMLRQYLTASILDQLVYLETDGGELVVSNREDKLASMRLPLDVGQSSEFAEISLPSGDYLARSIRVGTSNLYLRSVISQQALSEDINAIRNQMLVTYLLISVLLLLVIYPVTRSITSRIFLLMNKMIQVRQGRLNTLDIEPREDEVGHLVSSYNYMINSVRELMKEQFKLGQEKLGAELKALQSQINPHFLYNTLDMIVWMAKKDERRNIQEVIYALSDYYKLILGKGEDYVSVEHELLLCKHYMEIQQKRYKGRIAFTIDVEEEAKACLLPKITLQPLVENAIVHGILESDTGSGTIMINGKIMNERLRITVEDDGPGMKEGGERRRPTYQGSGYGTKNIEKRLELYFGEPNAIRFGDKQGGPGACVTIDVPAATVMPKIT</sequence>
<dbReference type="GO" id="GO:0000155">
    <property type="term" value="F:phosphorelay sensor kinase activity"/>
    <property type="evidence" value="ECO:0007669"/>
    <property type="project" value="InterPro"/>
</dbReference>
<evidence type="ECO:0000256" key="13">
    <source>
        <dbReference type="SAM" id="Phobius"/>
    </source>
</evidence>
<dbReference type="InterPro" id="IPR036890">
    <property type="entry name" value="HATPase_C_sf"/>
</dbReference>
<dbReference type="GO" id="GO:0005886">
    <property type="term" value="C:plasma membrane"/>
    <property type="evidence" value="ECO:0007669"/>
    <property type="project" value="UniProtKB-SubCell"/>
</dbReference>
<evidence type="ECO:0000256" key="2">
    <source>
        <dbReference type="ARBA" id="ARBA00004651"/>
    </source>
</evidence>
<organism evidence="16 17">
    <name type="scientific">Paenibacillus nanensis</name>
    <dbReference type="NCBI Taxonomy" id="393251"/>
    <lineage>
        <taxon>Bacteria</taxon>
        <taxon>Bacillati</taxon>
        <taxon>Bacillota</taxon>
        <taxon>Bacilli</taxon>
        <taxon>Bacillales</taxon>
        <taxon>Paenibacillaceae</taxon>
        <taxon>Paenibacillus</taxon>
    </lineage>
</organism>
<evidence type="ECO:0000259" key="15">
    <source>
        <dbReference type="PROSITE" id="PS50885"/>
    </source>
</evidence>
<dbReference type="Pfam" id="PF02518">
    <property type="entry name" value="HATPase_c"/>
    <property type="match status" value="1"/>
</dbReference>
<dbReference type="InterPro" id="IPR050640">
    <property type="entry name" value="Bact_2-comp_sensor_kinase"/>
</dbReference>
<dbReference type="Pfam" id="PF00672">
    <property type="entry name" value="HAMP"/>
    <property type="match status" value="1"/>
</dbReference>
<name>A0A3A1UP32_9BACL</name>
<dbReference type="Pfam" id="PF06580">
    <property type="entry name" value="His_kinase"/>
    <property type="match status" value="1"/>
</dbReference>
<keyword evidence="10" id="KW-0902">Two-component regulatory system</keyword>
<keyword evidence="6" id="KW-0808">Transferase</keyword>
<keyword evidence="11 13" id="KW-0472">Membrane</keyword>